<dbReference type="PANTHER" id="PTHR16675">
    <property type="entry name" value="MHC CLASS I-RELATED"/>
    <property type="match status" value="1"/>
</dbReference>
<dbReference type="PROSITE" id="PS50835">
    <property type="entry name" value="IG_LIKE"/>
    <property type="match status" value="1"/>
</dbReference>
<dbReference type="InterPro" id="IPR011162">
    <property type="entry name" value="MHC_I/II-like_Ag-recog"/>
</dbReference>
<organism evidence="9 10">
    <name type="scientific">Saimiriine betaherpesvirus 4</name>
    <dbReference type="NCBI Taxonomy" id="1535247"/>
    <lineage>
        <taxon>Viruses</taxon>
        <taxon>Duplodnaviria</taxon>
        <taxon>Heunggongvirae</taxon>
        <taxon>Peploviricota</taxon>
        <taxon>Herviviricetes</taxon>
        <taxon>Herpesvirales</taxon>
        <taxon>Orthoherpesviridae</taxon>
        <taxon>Betaherpesvirinae</taxon>
        <taxon>Cytomegalovirus</taxon>
        <taxon>Cytomegalovirus saimiriinebeta4</taxon>
    </lineage>
</organism>
<evidence type="ECO:0000313" key="9">
    <source>
        <dbReference type="EMBL" id="AEV80877.1"/>
    </source>
</evidence>
<dbReference type="OrthoDB" id="16402at10239"/>
<dbReference type="Gene3D" id="2.60.40.10">
    <property type="entry name" value="Immunoglobulins"/>
    <property type="match status" value="1"/>
</dbReference>
<evidence type="ECO:0000256" key="1">
    <source>
        <dbReference type="ARBA" id="ARBA00004479"/>
    </source>
</evidence>
<evidence type="ECO:0000256" key="4">
    <source>
        <dbReference type="ARBA" id="ARBA00022989"/>
    </source>
</evidence>
<comment type="similarity">
    <text evidence="2">Belongs to the MHC class I family.</text>
</comment>
<dbReference type="Pfam" id="PF00129">
    <property type="entry name" value="MHC_I"/>
    <property type="match status" value="1"/>
</dbReference>
<evidence type="ECO:0000256" key="5">
    <source>
        <dbReference type="ARBA" id="ARBA00023136"/>
    </source>
</evidence>
<dbReference type="InterPro" id="IPR001039">
    <property type="entry name" value="MHC_I_a_a1/a2"/>
</dbReference>
<dbReference type="FunFam" id="2.60.40.10:FF:000014">
    <property type="entry name" value="H-2 class I histocompatibility antigen, alpha chain"/>
    <property type="match status" value="1"/>
</dbReference>
<dbReference type="SMART" id="SM00407">
    <property type="entry name" value="IGc1"/>
    <property type="match status" value="1"/>
</dbReference>
<evidence type="ECO:0000313" key="10">
    <source>
        <dbReference type="Proteomes" id="UP000097892"/>
    </source>
</evidence>
<keyword evidence="5 7" id="KW-0472">Membrane</keyword>
<dbReference type="GO" id="GO:0002486">
    <property type="term" value="P:antigen processing and presentation of endogenous peptide antigen via MHC class I via ER pathway, TAP-independent"/>
    <property type="evidence" value="ECO:0007669"/>
    <property type="project" value="TreeGrafter"/>
</dbReference>
<dbReference type="GO" id="GO:0002476">
    <property type="term" value="P:antigen processing and presentation of endogenous peptide antigen via MHC class Ib"/>
    <property type="evidence" value="ECO:0007669"/>
    <property type="project" value="TreeGrafter"/>
</dbReference>
<dbReference type="KEGG" id="vg:11464247"/>
<reference evidence="9" key="1">
    <citation type="submission" date="2011-12" db="EMBL/GenBank/DDBJ databases">
        <title>Comparative genomics of primate cytomegaloviruses.</title>
        <authorList>
            <person name="Davison A.J."/>
            <person name="Holton M."/>
            <person name="Dolan A."/>
            <person name="Dargan D.J."/>
            <person name="Gatherer D."/>
            <person name="Hayward G.S."/>
        </authorList>
    </citation>
    <scope>NUCLEOTIDE SEQUENCE [LARGE SCALE GENOMIC DNA]</scope>
    <source>
        <strain evidence="9">SqSHV</strain>
    </source>
</reference>
<dbReference type="GO" id="GO:0042605">
    <property type="term" value="F:peptide antigen binding"/>
    <property type="evidence" value="ECO:0007669"/>
    <property type="project" value="TreeGrafter"/>
</dbReference>
<dbReference type="InterPro" id="IPR037055">
    <property type="entry name" value="MHC_I-like_Ag-recog_sf"/>
</dbReference>
<dbReference type="GO" id="GO:0006955">
    <property type="term" value="P:immune response"/>
    <property type="evidence" value="ECO:0007669"/>
    <property type="project" value="TreeGrafter"/>
</dbReference>
<keyword evidence="6" id="KW-0325">Glycoprotein</keyword>
<dbReference type="FunFam" id="3.30.500.10:FF:000001">
    <property type="entry name" value="H-2 class I histocompatibility antigen, alpha chain"/>
    <property type="match status" value="1"/>
</dbReference>
<sequence length="344" mass="39240">MFSTFLLEFLLTSIVIGTKHSMRYFVTAVSRPGRGDPRYLEVGYVDDVQFVRFDSDVSNPKMESRVSWVVENETYWSNETLGCTIDQAQFKKNLETLATYYNQTYNRSHTIQRMYGCDVWENGSFIRGYEQYAYDGKDYFSLNEDLRSWTATDMAAQITKRKWEAANAAEKVQTYLQGACSQWLLRYVVNGTEMLKAIPPKTDVKSESVSSHETTLRCWALGFYPADIKITWYRDGEDQSQDTEQIDTRPAGDGTFQKWVAIVVPSGEETRYTCDVQHEGLPGSVTVIERLESSDSSIPFVGVSVVMIALLGLAVLFFLWRRKRMGGTPPVDDSVTVTLRDDED</sequence>
<accession>G8XST0</accession>
<keyword evidence="10" id="KW-1185">Reference proteome</keyword>
<dbReference type="InterPro" id="IPR007110">
    <property type="entry name" value="Ig-like_dom"/>
</dbReference>
<evidence type="ECO:0000256" key="3">
    <source>
        <dbReference type="ARBA" id="ARBA00022692"/>
    </source>
</evidence>
<dbReference type="PANTHER" id="PTHR16675:SF229">
    <property type="entry name" value="HLA CLASS I HISTOCOMPATIBILITY ANTIGEN, A ALPHA CHAIN"/>
    <property type="match status" value="1"/>
</dbReference>
<dbReference type="EMBL" id="FJ483967">
    <property type="protein sequence ID" value="AEV80877.1"/>
    <property type="molecule type" value="Genomic_DNA"/>
</dbReference>
<feature type="transmembrane region" description="Helical" evidence="7">
    <location>
        <begin position="298"/>
        <end position="320"/>
    </location>
</feature>
<dbReference type="InterPro" id="IPR013783">
    <property type="entry name" value="Ig-like_fold"/>
</dbReference>
<dbReference type="InterPro" id="IPR011161">
    <property type="entry name" value="MHC_I-like_Ag-recog"/>
</dbReference>
<comment type="subcellular location">
    <subcellularLocation>
        <location evidence="1">Membrane</location>
        <topology evidence="1">Single-pass type I membrane protein</topology>
    </subcellularLocation>
</comment>
<keyword evidence="4 7" id="KW-1133">Transmembrane helix</keyword>
<gene>
    <name evidence="9" type="primary">S9</name>
</gene>
<dbReference type="SUPFAM" id="SSF48726">
    <property type="entry name" value="Immunoglobulin"/>
    <property type="match status" value="1"/>
</dbReference>
<keyword evidence="3 7" id="KW-0812">Transmembrane</keyword>
<evidence type="ECO:0000256" key="2">
    <source>
        <dbReference type="ARBA" id="ARBA00006909"/>
    </source>
</evidence>
<dbReference type="CDD" id="cd07698">
    <property type="entry name" value="IgC1_MHC_I_alpha3"/>
    <property type="match status" value="1"/>
</dbReference>
<evidence type="ECO:0000256" key="6">
    <source>
        <dbReference type="ARBA" id="ARBA00023180"/>
    </source>
</evidence>
<dbReference type="GO" id="GO:0005615">
    <property type="term" value="C:extracellular space"/>
    <property type="evidence" value="ECO:0007669"/>
    <property type="project" value="TreeGrafter"/>
</dbReference>
<dbReference type="Pfam" id="PF07654">
    <property type="entry name" value="C1-set"/>
    <property type="match status" value="1"/>
</dbReference>
<evidence type="ECO:0000259" key="8">
    <source>
        <dbReference type="PROSITE" id="PS50835"/>
    </source>
</evidence>
<protein>
    <submittedName>
        <fullName evidence="9">Membrane protein S9</fullName>
    </submittedName>
</protein>
<dbReference type="Proteomes" id="UP000097892">
    <property type="component" value="Segment"/>
</dbReference>
<dbReference type="PRINTS" id="PR01638">
    <property type="entry name" value="MHCCLASSI"/>
</dbReference>
<dbReference type="GO" id="GO:0005102">
    <property type="term" value="F:signaling receptor binding"/>
    <property type="evidence" value="ECO:0007669"/>
    <property type="project" value="TreeGrafter"/>
</dbReference>
<dbReference type="Gene3D" id="3.30.500.10">
    <property type="entry name" value="MHC class I-like antigen recognition-like"/>
    <property type="match status" value="1"/>
</dbReference>
<evidence type="ECO:0000256" key="7">
    <source>
        <dbReference type="SAM" id="Phobius"/>
    </source>
</evidence>
<dbReference type="InterPro" id="IPR003597">
    <property type="entry name" value="Ig_C1-set"/>
</dbReference>
<feature type="domain" description="Ig-like" evidence="8">
    <location>
        <begin position="200"/>
        <end position="286"/>
    </location>
</feature>
<proteinExistence type="inferred from homology"/>
<dbReference type="GeneID" id="11464247"/>
<dbReference type="InterPro" id="IPR036179">
    <property type="entry name" value="Ig-like_dom_sf"/>
</dbReference>
<dbReference type="SUPFAM" id="SSF54452">
    <property type="entry name" value="MHC antigen-recognition domain"/>
    <property type="match status" value="1"/>
</dbReference>
<dbReference type="GO" id="GO:0016020">
    <property type="term" value="C:membrane"/>
    <property type="evidence" value="ECO:0007669"/>
    <property type="project" value="UniProtKB-SubCell"/>
</dbReference>
<name>G8XST0_9BETA</name>
<dbReference type="RefSeq" id="YP_004940188.1">
    <property type="nucleotide sequence ID" value="NC_016448.1"/>
</dbReference>
<dbReference type="InterPro" id="IPR050208">
    <property type="entry name" value="MHC_class-I_related"/>
</dbReference>